<evidence type="ECO:0000313" key="7">
    <source>
        <dbReference type="Proteomes" id="UP000178323"/>
    </source>
</evidence>
<dbReference type="InterPro" id="IPR036565">
    <property type="entry name" value="Mur-like_cat_sf"/>
</dbReference>
<dbReference type="Gene3D" id="3.90.190.20">
    <property type="entry name" value="Mur ligase, C-terminal domain"/>
    <property type="match status" value="1"/>
</dbReference>
<gene>
    <name evidence="6" type="ORF">A2Y83_03250</name>
</gene>
<evidence type="ECO:0000313" key="6">
    <source>
        <dbReference type="EMBL" id="OGF22002.1"/>
    </source>
</evidence>
<evidence type="ECO:0000259" key="5">
    <source>
        <dbReference type="Pfam" id="PF08245"/>
    </source>
</evidence>
<dbReference type="PANTHER" id="PTHR23135">
    <property type="entry name" value="MUR LIGASE FAMILY MEMBER"/>
    <property type="match status" value="1"/>
</dbReference>
<keyword evidence="2" id="KW-0547">Nucleotide-binding</keyword>
<dbReference type="PANTHER" id="PTHR23135:SF4">
    <property type="entry name" value="UDP-N-ACETYLMURAMOYL-L-ALANYL-D-GLUTAMATE--2,6-DIAMINOPIMELATE LIGASE MURE HOMOLOG, CHLOROPLASTIC"/>
    <property type="match status" value="1"/>
</dbReference>
<feature type="compositionally biased region" description="Basic and acidic residues" evidence="4">
    <location>
        <begin position="529"/>
        <end position="540"/>
    </location>
</feature>
<organism evidence="6 7">
    <name type="scientific">Candidatus Falkowbacteria bacterium RBG_13_39_14</name>
    <dbReference type="NCBI Taxonomy" id="1797985"/>
    <lineage>
        <taxon>Bacteria</taxon>
        <taxon>Candidatus Falkowiibacteriota</taxon>
    </lineage>
</organism>
<feature type="compositionally biased region" description="Basic and acidic residues" evidence="4">
    <location>
        <begin position="79"/>
        <end position="92"/>
    </location>
</feature>
<evidence type="ECO:0000256" key="4">
    <source>
        <dbReference type="SAM" id="MobiDB-lite"/>
    </source>
</evidence>
<feature type="region of interest" description="Disordered" evidence="4">
    <location>
        <begin position="520"/>
        <end position="563"/>
    </location>
</feature>
<dbReference type="InterPro" id="IPR036615">
    <property type="entry name" value="Mur_ligase_C_dom_sf"/>
</dbReference>
<evidence type="ECO:0000256" key="1">
    <source>
        <dbReference type="ARBA" id="ARBA00022598"/>
    </source>
</evidence>
<dbReference type="SUPFAM" id="SSF53623">
    <property type="entry name" value="MurD-like peptide ligases, catalytic domain"/>
    <property type="match status" value="1"/>
</dbReference>
<dbReference type="Pfam" id="PF08245">
    <property type="entry name" value="Mur_ligase_M"/>
    <property type="match status" value="1"/>
</dbReference>
<proteinExistence type="predicted"/>
<evidence type="ECO:0000256" key="3">
    <source>
        <dbReference type="ARBA" id="ARBA00022840"/>
    </source>
</evidence>
<dbReference type="Gene3D" id="3.40.1190.10">
    <property type="entry name" value="Mur-like, catalytic domain"/>
    <property type="match status" value="1"/>
</dbReference>
<dbReference type="GO" id="GO:0004326">
    <property type="term" value="F:tetrahydrofolylpolyglutamate synthase activity"/>
    <property type="evidence" value="ECO:0007669"/>
    <property type="project" value="InterPro"/>
</dbReference>
<evidence type="ECO:0000256" key="2">
    <source>
        <dbReference type="ARBA" id="ARBA00022741"/>
    </source>
</evidence>
<feature type="region of interest" description="Disordered" evidence="4">
    <location>
        <begin position="72"/>
        <end position="92"/>
    </location>
</feature>
<sequence length="629" mass="69310">MEYILNKIKKLIPKSLLEFIRPAYHKTLARAAAFWYGYPAEKMIVIGVTGTNGKSTSTELIAKVLGYAKQPQSSADNGAQRECDPSHEGGARSELTRMNKAGFASTVKFKVGDKEWLNDKKMTMLGRFALQKLLRDMANAGCKYAVIETSSEGIKQSRHIGINYDYLVFTNLTPEHIESHGSFEKYKEAKLSLFKHLADSKRKSIKKVFGGRTEKKLEIRNWKLEIQKIIIVNGDDKYADEFLNFDVDEKAVYGVDAGKDNNSRDGAFRLSKKVVLSSRPSDGGASGGISFAKISLSRAKGISLDKLGTGSRLRFAPLGMTLFRQPALPCLYRAENVKMDKTGVEFELDGVKFKLNMPGRFNVYNAMPAIIIGHLEGMGMEEIKEALGKIEGVPGRMEFIDEGQDFSVLIDYAPEPESMKKLYEAVAEMRCEVVESVSTAGTPTPSDSPRQIGGQALGRGRACKIIHVLGSCGGGRDKARRRVLGKMAAENADVVIVTNEDPYDDDPMEIIEEVAKGAISTKQKSNKTTKQDGAESKMRLQDSTAHGKIPPTPPLDRLRAGSSEKGGIQKVFKILDRREAIRKALELAEKGDLVLITGKGAEQAMCVAGGKKIAWDDREVVRLELRSKK</sequence>
<protein>
    <recommendedName>
        <fullName evidence="5">Mur ligase central domain-containing protein</fullName>
    </recommendedName>
</protein>
<dbReference type="GO" id="GO:0005524">
    <property type="term" value="F:ATP binding"/>
    <property type="evidence" value="ECO:0007669"/>
    <property type="project" value="UniProtKB-KW"/>
</dbReference>
<comment type="caution">
    <text evidence="6">The sequence shown here is derived from an EMBL/GenBank/DDBJ whole genome shotgun (WGS) entry which is preliminary data.</text>
</comment>
<name>A0A1F5S618_9BACT</name>
<accession>A0A1F5S618</accession>
<dbReference type="EMBL" id="MFFS01000044">
    <property type="protein sequence ID" value="OGF22002.1"/>
    <property type="molecule type" value="Genomic_DNA"/>
</dbReference>
<dbReference type="AlphaFoldDB" id="A0A1F5S618"/>
<keyword evidence="3" id="KW-0067">ATP-binding</keyword>
<dbReference type="InterPro" id="IPR018109">
    <property type="entry name" value="Folylpolyglutamate_synth_CS"/>
</dbReference>
<dbReference type="SUPFAM" id="SSF53244">
    <property type="entry name" value="MurD-like peptide ligases, peptide-binding domain"/>
    <property type="match status" value="1"/>
</dbReference>
<reference evidence="6 7" key="1">
    <citation type="journal article" date="2016" name="Nat. Commun.">
        <title>Thousands of microbial genomes shed light on interconnected biogeochemical processes in an aquifer system.</title>
        <authorList>
            <person name="Anantharaman K."/>
            <person name="Brown C.T."/>
            <person name="Hug L.A."/>
            <person name="Sharon I."/>
            <person name="Castelle C.J."/>
            <person name="Probst A.J."/>
            <person name="Thomas B.C."/>
            <person name="Singh A."/>
            <person name="Wilkins M.J."/>
            <person name="Karaoz U."/>
            <person name="Brodie E.L."/>
            <person name="Williams K.H."/>
            <person name="Hubbard S.S."/>
            <person name="Banfield J.F."/>
        </authorList>
    </citation>
    <scope>NUCLEOTIDE SEQUENCE [LARGE SCALE GENOMIC DNA]</scope>
</reference>
<dbReference type="STRING" id="1797985.A2Y83_03250"/>
<keyword evidence="1" id="KW-0436">Ligase</keyword>
<dbReference type="InterPro" id="IPR013221">
    <property type="entry name" value="Mur_ligase_cen"/>
</dbReference>
<dbReference type="PROSITE" id="PS01011">
    <property type="entry name" value="FOLYLPOLYGLU_SYNT_1"/>
    <property type="match status" value="1"/>
</dbReference>
<feature type="domain" description="Mur ligase central" evidence="5">
    <location>
        <begin position="48"/>
        <end position="200"/>
    </location>
</feature>
<dbReference type="Proteomes" id="UP000178323">
    <property type="component" value="Unassembled WGS sequence"/>
</dbReference>